<dbReference type="Proteomes" id="UP000824201">
    <property type="component" value="Unassembled WGS sequence"/>
</dbReference>
<evidence type="ECO:0000313" key="3">
    <source>
        <dbReference type="Proteomes" id="UP000824201"/>
    </source>
</evidence>
<dbReference type="Pfam" id="PF09924">
    <property type="entry name" value="LPG_synthase_C"/>
    <property type="match status" value="1"/>
</dbReference>
<gene>
    <name evidence="2" type="ORF">IAC96_06215</name>
</gene>
<dbReference type="Gene3D" id="3.40.630.30">
    <property type="match status" value="1"/>
</dbReference>
<feature type="domain" description="Phosphatidylglycerol lysyltransferase C-terminal" evidence="1">
    <location>
        <begin position="26"/>
        <end position="302"/>
    </location>
</feature>
<reference evidence="2" key="1">
    <citation type="submission" date="2020-10" db="EMBL/GenBank/DDBJ databases">
        <authorList>
            <person name="Gilroy R."/>
        </authorList>
    </citation>
    <scope>NUCLEOTIDE SEQUENCE</scope>
    <source>
        <strain evidence="2">ChiW13-3771</strain>
    </source>
</reference>
<organism evidence="2 3">
    <name type="scientific">Candidatus Fimimorpha faecalis</name>
    <dbReference type="NCBI Taxonomy" id="2840824"/>
    <lineage>
        <taxon>Bacteria</taxon>
        <taxon>Bacillati</taxon>
        <taxon>Bacillota</taxon>
        <taxon>Clostridia</taxon>
        <taxon>Eubacteriales</taxon>
        <taxon>Candidatus Fimimorpha</taxon>
    </lineage>
</organism>
<dbReference type="InterPro" id="IPR016732">
    <property type="entry name" value="UCP018688"/>
</dbReference>
<evidence type="ECO:0000313" key="2">
    <source>
        <dbReference type="EMBL" id="HIR88530.1"/>
    </source>
</evidence>
<dbReference type="PANTHER" id="PTHR41373:SF1">
    <property type="entry name" value="PHOSPHATIDYLGLYCEROL LYSYLTRANSFERASE C-TERMINAL DOMAIN-CONTAINING PROTEIN"/>
    <property type="match status" value="1"/>
</dbReference>
<protein>
    <submittedName>
        <fullName evidence="2">DUF2156 domain-containing protein</fullName>
    </submittedName>
</protein>
<proteinExistence type="predicted"/>
<sequence>MNLEFKKLKAEDMRMLAPYFSLRPNKTCDSGFLDSFLWSDYYQVEYCCVDQKAVLWKMEFEGEVYSAMPLCKEEDLAYYFQLSQQYFNKVLNLPYKISLADEEAVKFLKLEENPDYFVVEKEDAKDYLYDAEELRTLPGKRFHKKKNLVNKFKREYEGRWEYRRMLCEDKTILWQFLEEWYAHKAEAGVDEAESLEAEVKGIHGIIQNCCQMEFRLGGIFIDGKLEAFSIGNYNPKEEMAIIDIEKANSSIPGIYQMINQQFLIHEFPQAKLVNREDDVGIEGLRKAKQSYNPIGYARKYWVEQKETTI</sequence>
<name>A0A9D1JD78_9FIRM</name>
<comment type="caution">
    <text evidence="2">The sequence shown here is derived from an EMBL/GenBank/DDBJ whole genome shotgun (WGS) entry which is preliminary data.</text>
</comment>
<dbReference type="SUPFAM" id="SSF55729">
    <property type="entry name" value="Acyl-CoA N-acyltransferases (Nat)"/>
    <property type="match status" value="2"/>
</dbReference>
<dbReference type="EMBL" id="DVHN01000070">
    <property type="protein sequence ID" value="HIR88530.1"/>
    <property type="molecule type" value="Genomic_DNA"/>
</dbReference>
<dbReference type="AlphaFoldDB" id="A0A9D1JD78"/>
<accession>A0A9D1JD78</accession>
<reference evidence="2" key="2">
    <citation type="journal article" date="2021" name="PeerJ">
        <title>Extensive microbial diversity within the chicken gut microbiome revealed by metagenomics and culture.</title>
        <authorList>
            <person name="Gilroy R."/>
            <person name="Ravi A."/>
            <person name="Getino M."/>
            <person name="Pursley I."/>
            <person name="Horton D.L."/>
            <person name="Alikhan N.F."/>
            <person name="Baker D."/>
            <person name="Gharbi K."/>
            <person name="Hall N."/>
            <person name="Watson M."/>
            <person name="Adriaenssens E.M."/>
            <person name="Foster-Nyarko E."/>
            <person name="Jarju S."/>
            <person name="Secka A."/>
            <person name="Antonio M."/>
            <person name="Oren A."/>
            <person name="Chaudhuri R.R."/>
            <person name="La Ragione R."/>
            <person name="Hildebrand F."/>
            <person name="Pallen M.J."/>
        </authorList>
    </citation>
    <scope>NUCLEOTIDE SEQUENCE</scope>
    <source>
        <strain evidence="2">ChiW13-3771</strain>
    </source>
</reference>
<evidence type="ECO:0000259" key="1">
    <source>
        <dbReference type="Pfam" id="PF09924"/>
    </source>
</evidence>
<dbReference type="InterPro" id="IPR024320">
    <property type="entry name" value="LPG_synthase_C"/>
</dbReference>
<dbReference type="InterPro" id="IPR016181">
    <property type="entry name" value="Acyl_CoA_acyltransferase"/>
</dbReference>
<dbReference type="PANTHER" id="PTHR41373">
    <property type="entry name" value="DUF2156 DOMAIN-CONTAINING PROTEIN"/>
    <property type="match status" value="1"/>
</dbReference>
<dbReference type="PIRSF" id="PIRSF018688">
    <property type="entry name" value="UCP018688"/>
    <property type="match status" value="1"/>
</dbReference>